<name>A0A0C3A6Q1_9AGAM</name>
<feature type="compositionally biased region" description="Low complexity" evidence="1">
    <location>
        <begin position="18"/>
        <end position="31"/>
    </location>
</feature>
<evidence type="ECO:0000313" key="3">
    <source>
        <dbReference type="Proteomes" id="UP000053989"/>
    </source>
</evidence>
<feature type="compositionally biased region" description="Polar residues" evidence="1">
    <location>
        <begin position="113"/>
        <end position="124"/>
    </location>
</feature>
<feature type="compositionally biased region" description="Basic and acidic residues" evidence="1">
    <location>
        <begin position="149"/>
        <end position="181"/>
    </location>
</feature>
<dbReference type="Proteomes" id="UP000053989">
    <property type="component" value="Unassembled WGS sequence"/>
</dbReference>
<dbReference type="OrthoDB" id="3255924at2759"/>
<feature type="region of interest" description="Disordered" evidence="1">
    <location>
        <begin position="101"/>
        <end position="129"/>
    </location>
</feature>
<gene>
    <name evidence="2" type="ORF">SCLCIDRAFT_76792</name>
</gene>
<protein>
    <submittedName>
        <fullName evidence="2">Uncharacterized protein</fullName>
    </submittedName>
</protein>
<dbReference type="EMBL" id="KN822006">
    <property type="protein sequence ID" value="KIM69358.1"/>
    <property type="molecule type" value="Genomic_DNA"/>
</dbReference>
<evidence type="ECO:0000256" key="1">
    <source>
        <dbReference type="SAM" id="MobiDB-lite"/>
    </source>
</evidence>
<keyword evidence="3" id="KW-1185">Reference proteome</keyword>
<feature type="region of interest" description="Disordered" evidence="1">
    <location>
        <begin position="18"/>
        <end position="52"/>
    </location>
</feature>
<feature type="region of interest" description="Disordered" evidence="1">
    <location>
        <begin position="149"/>
        <end position="197"/>
    </location>
</feature>
<dbReference type="HOGENOM" id="CLU_1387241_0_0_1"/>
<dbReference type="AlphaFoldDB" id="A0A0C3A6Q1"/>
<evidence type="ECO:0000313" key="2">
    <source>
        <dbReference type="EMBL" id="KIM69358.1"/>
    </source>
</evidence>
<accession>A0A0C3A6Q1</accession>
<feature type="compositionally biased region" description="Polar residues" evidence="1">
    <location>
        <begin position="32"/>
        <end position="46"/>
    </location>
</feature>
<feature type="non-terminal residue" evidence="2">
    <location>
        <position position="197"/>
    </location>
</feature>
<organism evidence="2 3">
    <name type="scientific">Scleroderma citrinum Foug A</name>
    <dbReference type="NCBI Taxonomy" id="1036808"/>
    <lineage>
        <taxon>Eukaryota</taxon>
        <taxon>Fungi</taxon>
        <taxon>Dikarya</taxon>
        <taxon>Basidiomycota</taxon>
        <taxon>Agaricomycotina</taxon>
        <taxon>Agaricomycetes</taxon>
        <taxon>Agaricomycetidae</taxon>
        <taxon>Boletales</taxon>
        <taxon>Sclerodermatineae</taxon>
        <taxon>Sclerodermataceae</taxon>
        <taxon>Scleroderma</taxon>
    </lineage>
</organism>
<sequence length="197" mass="22008">MDSFSYRDSVRAVFSSCSSCFGSAPSSNSSSQTPKVSNHRANSAASNDLERLLRDTDSDALSLHSNLGSSSNSRRARQRKRPKFSLTLFGYTLFGRPPIYLSDDEDDGHNRNRTLATVSSSTLDSDAAPLDPSAIERLASPDHLEAAQREFETRRREVEEQARRKAERRARREERRTRERASALMALTGGRLPEDAE</sequence>
<reference evidence="3" key="2">
    <citation type="submission" date="2015-01" db="EMBL/GenBank/DDBJ databases">
        <title>Evolutionary Origins and Diversification of the Mycorrhizal Mutualists.</title>
        <authorList>
            <consortium name="DOE Joint Genome Institute"/>
            <consortium name="Mycorrhizal Genomics Consortium"/>
            <person name="Kohler A."/>
            <person name="Kuo A."/>
            <person name="Nagy L.G."/>
            <person name="Floudas D."/>
            <person name="Copeland A."/>
            <person name="Barry K.W."/>
            <person name="Cichocki N."/>
            <person name="Veneault-Fourrey C."/>
            <person name="LaButti K."/>
            <person name="Lindquist E.A."/>
            <person name="Lipzen A."/>
            <person name="Lundell T."/>
            <person name="Morin E."/>
            <person name="Murat C."/>
            <person name="Riley R."/>
            <person name="Ohm R."/>
            <person name="Sun H."/>
            <person name="Tunlid A."/>
            <person name="Henrissat B."/>
            <person name="Grigoriev I.V."/>
            <person name="Hibbett D.S."/>
            <person name="Martin F."/>
        </authorList>
    </citation>
    <scope>NUCLEOTIDE SEQUENCE [LARGE SCALE GENOMIC DNA]</scope>
    <source>
        <strain evidence="3">Foug A</strain>
    </source>
</reference>
<reference evidence="2 3" key="1">
    <citation type="submission" date="2014-04" db="EMBL/GenBank/DDBJ databases">
        <authorList>
            <consortium name="DOE Joint Genome Institute"/>
            <person name="Kuo A."/>
            <person name="Kohler A."/>
            <person name="Nagy L.G."/>
            <person name="Floudas D."/>
            <person name="Copeland A."/>
            <person name="Barry K.W."/>
            <person name="Cichocki N."/>
            <person name="Veneault-Fourrey C."/>
            <person name="LaButti K."/>
            <person name="Lindquist E.A."/>
            <person name="Lipzen A."/>
            <person name="Lundell T."/>
            <person name="Morin E."/>
            <person name="Murat C."/>
            <person name="Sun H."/>
            <person name="Tunlid A."/>
            <person name="Henrissat B."/>
            <person name="Grigoriev I.V."/>
            <person name="Hibbett D.S."/>
            <person name="Martin F."/>
            <person name="Nordberg H.P."/>
            <person name="Cantor M.N."/>
            <person name="Hua S.X."/>
        </authorList>
    </citation>
    <scope>NUCLEOTIDE SEQUENCE [LARGE SCALE GENOMIC DNA]</scope>
    <source>
        <strain evidence="2 3">Foug A</strain>
    </source>
</reference>
<proteinExistence type="predicted"/>
<dbReference type="InParanoid" id="A0A0C3A6Q1"/>